<dbReference type="Proteomes" id="UP000016923">
    <property type="component" value="Unassembled WGS sequence"/>
</dbReference>
<feature type="compositionally biased region" description="Basic and acidic residues" evidence="2">
    <location>
        <begin position="988"/>
        <end position="1001"/>
    </location>
</feature>
<evidence type="ECO:0000256" key="2">
    <source>
        <dbReference type="SAM" id="MobiDB-lite"/>
    </source>
</evidence>
<dbReference type="AlphaFoldDB" id="S3C5I7"/>
<evidence type="ECO:0000259" key="3">
    <source>
        <dbReference type="Pfam" id="PF10214"/>
    </source>
</evidence>
<dbReference type="VEuPathDB" id="FungiDB:F503_04346"/>
<keyword evidence="7" id="KW-1185">Reference proteome</keyword>
<evidence type="ECO:0000256" key="1">
    <source>
        <dbReference type="SAM" id="Coils"/>
    </source>
</evidence>
<feature type="compositionally biased region" description="Polar residues" evidence="2">
    <location>
        <begin position="935"/>
        <end position="956"/>
    </location>
</feature>
<dbReference type="InterPro" id="IPR048535">
    <property type="entry name" value="RRN6_beta-prop"/>
</dbReference>
<feature type="region of interest" description="Disordered" evidence="2">
    <location>
        <begin position="988"/>
        <end position="1009"/>
    </location>
</feature>
<organism evidence="6 7">
    <name type="scientific">Ophiostoma piceae (strain UAMH 11346)</name>
    <name type="common">Sap stain fungus</name>
    <dbReference type="NCBI Taxonomy" id="1262450"/>
    <lineage>
        <taxon>Eukaryota</taxon>
        <taxon>Fungi</taxon>
        <taxon>Dikarya</taxon>
        <taxon>Ascomycota</taxon>
        <taxon>Pezizomycotina</taxon>
        <taxon>Sordariomycetes</taxon>
        <taxon>Sordariomycetidae</taxon>
        <taxon>Ophiostomatales</taxon>
        <taxon>Ophiostomataceae</taxon>
        <taxon>Ophiostoma</taxon>
    </lineage>
</organism>
<evidence type="ECO:0000313" key="7">
    <source>
        <dbReference type="Proteomes" id="UP000016923"/>
    </source>
</evidence>
<dbReference type="Pfam" id="PF20639">
    <property type="entry name" value="Rrn6_K-rich"/>
    <property type="match status" value="1"/>
</dbReference>
<dbReference type="GO" id="GO:0070860">
    <property type="term" value="C:RNA polymerase I core factor complex"/>
    <property type="evidence" value="ECO:0007669"/>
    <property type="project" value="TreeGrafter"/>
</dbReference>
<dbReference type="Pfam" id="PF10214">
    <property type="entry name" value="Rrn6_beta-prop"/>
    <property type="match status" value="1"/>
</dbReference>
<evidence type="ECO:0000259" key="5">
    <source>
        <dbReference type="Pfam" id="PF20640"/>
    </source>
</evidence>
<dbReference type="EMBL" id="KE148148">
    <property type="protein sequence ID" value="EPE08759.1"/>
    <property type="molecule type" value="Genomic_DNA"/>
</dbReference>
<feature type="domain" description="RRN6 K-rich C-terminal" evidence="4">
    <location>
        <begin position="1033"/>
        <end position="1167"/>
    </location>
</feature>
<proteinExistence type="predicted"/>
<dbReference type="PANTHER" id="PTHR28221">
    <property type="entry name" value="RNA POLYMERASE I-SPECIFIC TRANSCRIPTION INITIATION FACTOR RRN6"/>
    <property type="match status" value="1"/>
</dbReference>
<dbReference type="GO" id="GO:0042790">
    <property type="term" value="P:nucleolar large rRNA transcription by RNA polymerase I"/>
    <property type="evidence" value="ECO:0007669"/>
    <property type="project" value="TreeGrafter"/>
</dbReference>
<dbReference type="InterPro" id="IPR048537">
    <property type="entry name" value="RRN6_HB"/>
</dbReference>
<accession>S3C5I7</accession>
<dbReference type="Pfam" id="PF20640">
    <property type="entry name" value="Rrn6_HB"/>
    <property type="match status" value="1"/>
</dbReference>
<dbReference type="PANTHER" id="PTHR28221:SF2">
    <property type="entry name" value="RNA POLYMERASE I-SPECIFIC TRANSCRIPTION INITIATION FACTOR RRN6"/>
    <property type="match status" value="1"/>
</dbReference>
<reference evidence="6 7" key="1">
    <citation type="journal article" date="2013" name="BMC Genomics">
        <title>The genome and transcriptome of the pine saprophyte Ophiostoma piceae, and a comparison with the bark beetle-associated pine pathogen Grosmannia clavigera.</title>
        <authorList>
            <person name="Haridas S."/>
            <person name="Wang Y."/>
            <person name="Lim L."/>
            <person name="Massoumi Alamouti S."/>
            <person name="Jackman S."/>
            <person name="Docking R."/>
            <person name="Robertson G."/>
            <person name="Birol I."/>
            <person name="Bohlmann J."/>
            <person name="Breuil C."/>
        </authorList>
    </citation>
    <scope>NUCLEOTIDE SEQUENCE [LARGE SCALE GENOMIC DNA]</scope>
    <source>
        <strain evidence="6 7">UAMH 11346</strain>
    </source>
</reference>
<dbReference type="InterPro" id="IPR019350">
    <property type="entry name" value="RNA_pol_I-sp_TIF_RRN6-like"/>
</dbReference>
<feature type="compositionally biased region" description="Basic residues" evidence="2">
    <location>
        <begin position="1160"/>
        <end position="1175"/>
    </location>
</feature>
<dbReference type="OrthoDB" id="4090074at2759"/>
<dbReference type="eggNOG" id="ENOG502QRAW">
    <property type="taxonomic scope" value="Eukaryota"/>
</dbReference>
<dbReference type="GO" id="GO:0001179">
    <property type="term" value="F:RNA polymerase I general transcription initiation factor binding"/>
    <property type="evidence" value="ECO:0007669"/>
    <property type="project" value="TreeGrafter"/>
</dbReference>
<feature type="region of interest" description="Disordered" evidence="2">
    <location>
        <begin position="1150"/>
        <end position="1175"/>
    </location>
</feature>
<evidence type="ECO:0008006" key="8">
    <source>
        <dbReference type="Google" id="ProtNLM"/>
    </source>
</evidence>
<name>S3C5I7_OPHP1</name>
<feature type="coiled-coil region" evidence="1">
    <location>
        <begin position="1052"/>
        <end position="1079"/>
    </location>
</feature>
<dbReference type="InterPro" id="IPR048536">
    <property type="entry name" value="Rrn6_K-rich"/>
</dbReference>
<feature type="region of interest" description="Disordered" evidence="2">
    <location>
        <begin position="934"/>
        <end position="976"/>
    </location>
</feature>
<feature type="domain" description="RRN6 beta-propeller" evidence="3">
    <location>
        <begin position="146"/>
        <end position="549"/>
    </location>
</feature>
<evidence type="ECO:0000313" key="6">
    <source>
        <dbReference type="EMBL" id="EPE08759.1"/>
    </source>
</evidence>
<keyword evidence="1" id="KW-0175">Coiled coil</keyword>
<feature type="domain" description="RRN6 helical bundle" evidence="5">
    <location>
        <begin position="665"/>
        <end position="891"/>
    </location>
</feature>
<dbReference type="HOGENOM" id="CLU_005807_1_0_1"/>
<protein>
    <recommendedName>
        <fullName evidence="8">Rna polymerase i-specific transcription initiation factor rrn6-like protein</fullName>
    </recommendedName>
</protein>
<gene>
    <name evidence="6" type="ORF">F503_04346</name>
</gene>
<sequence>MAERGRPSPRRKDRTGVVTLVHDHRTNDSVLGHVGRLTYISPQDAGTAQHLDAHKRASIGTLLTNRETGKLHSWRQVQSFQRWHSPLTSDVPGSNVESSVAPRPYIAWLLKGAPEALEGIAGPPYNEVIEDMRDAELLRKPQARLPLLAHGEISDIRVGERKSCQVLAMATGESGHALRIVRVTPQDWAWAASGNISLELNNIDVQDEGYWCGNALAINQIKFVVDNPAKPMSWWLIVQTSAETLLFEPTLGRTLALEDAPCPDIDSQGPSFISMDLKIRIPMNETGGRMHCDMAFNPATSKRPPQLAIVDDGGNWSVWNIIGDRHMRKTILSTVLHAQGNLAEGLDPSPYVATTHGLGHLNRIVWLPLASSGSGQAESSKPLHQNNDASIKAEASAAHEEEQSMTLLLGNATAVNIVNIDHGKKPVLTLNTVHSGSLDAIVDVQISPHNPAHIFVLTTVALFWFDLSKVSHHFNPKPVPGAPRAKQAQPLLLLSCPHLRNPTDRTIKLCLVSGAAGAVTALIYSIKQPEAVVFRFPDAASGQEPTYEQQVIRFDYAQEEHSSNHHDTETLGRYRGQQTILVLPRQPRINAMSKLSAENFGHEYIEDGVNFFQVISLRPDLSLQWALYSCSPPHASRPVAALFPKTKMTKKKSRRGPKTKQDEVASYFANRFVVPDGFEDEMVPEKPMLSNALPAPLPVPDFRRGEKAALTASDTEASEAQPAPKKKVEVYNMARLFNLLDARLEEVAVEAFESTDAPRSFQNPSPLDMIRQIIEVAAKHGSFAYTTLLNISNSNYLKEYGADLTDLSWTRQLFELGTIEERRVTIFDQLRGESMRHQVCNKGLFTLYEVMGKLCAISLARDDRERYSDDPFVRRQGLLAYMAIKLYFSQISMVVMPRQVVYNASARTTPALEDAQSTLPTPFSAAEQRHFGDTVLSSSPTKPSVPSWLLSSSQDYGVQGPESPRHGGHIGGGDEEYVLPSREIDDLHDGADVETPRHENGNDVEEEDPVIGRLRQFAKSIKSEPPRADGELRLLTHWELGSDPADFNWVPLGAAGEAEEELRRQAQEARDKKQRKLEKRAMRDRERLLSMGVGMGASGSASYLPTSSQPMSSQLPSQLPNHFHNQTLASPGIMSSQVFSSQVVPASQPVIHTGTSFSQRPKKKKRKPATARGFK</sequence>
<dbReference type="GO" id="GO:0001163">
    <property type="term" value="F:RNA polymerase I transcription regulatory region sequence-specific DNA binding"/>
    <property type="evidence" value="ECO:0007669"/>
    <property type="project" value="TreeGrafter"/>
</dbReference>
<evidence type="ECO:0000259" key="4">
    <source>
        <dbReference type="Pfam" id="PF20639"/>
    </source>
</evidence>